<dbReference type="Proteomes" id="UP000306102">
    <property type="component" value="Unassembled WGS sequence"/>
</dbReference>
<feature type="repeat" description="PPR" evidence="3">
    <location>
        <begin position="221"/>
        <end position="255"/>
    </location>
</feature>
<dbReference type="Gene3D" id="1.25.40.10">
    <property type="entry name" value="Tetratricopeptide repeat domain"/>
    <property type="match status" value="6"/>
</dbReference>
<comment type="caution">
    <text evidence="4">The sequence shown here is derived from an EMBL/GenBank/DDBJ whole genome shotgun (WGS) entry which is preliminary data.</text>
</comment>
<dbReference type="InterPro" id="IPR046848">
    <property type="entry name" value="E_motif"/>
</dbReference>
<feature type="repeat" description="PPR" evidence="3">
    <location>
        <begin position="625"/>
        <end position="659"/>
    </location>
</feature>
<evidence type="ECO:0000256" key="2">
    <source>
        <dbReference type="ARBA" id="ARBA00061659"/>
    </source>
</evidence>
<dbReference type="FunFam" id="1.25.40.10:FF:000353">
    <property type="entry name" value="Pentatricopeptide repeat-containing protein At4g39530"/>
    <property type="match status" value="1"/>
</dbReference>
<feature type="repeat" description="PPR" evidence="3">
    <location>
        <begin position="660"/>
        <end position="694"/>
    </location>
</feature>
<proteinExistence type="inferred from homology"/>
<organism evidence="4 5">
    <name type="scientific">Camellia sinensis var. sinensis</name>
    <name type="common">China tea</name>
    <dbReference type="NCBI Taxonomy" id="542762"/>
    <lineage>
        <taxon>Eukaryota</taxon>
        <taxon>Viridiplantae</taxon>
        <taxon>Streptophyta</taxon>
        <taxon>Embryophyta</taxon>
        <taxon>Tracheophyta</taxon>
        <taxon>Spermatophyta</taxon>
        <taxon>Magnoliopsida</taxon>
        <taxon>eudicotyledons</taxon>
        <taxon>Gunneridae</taxon>
        <taxon>Pentapetalae</taxon>
        <taxon>asterids</taxon>
        <taxon>Ericales</taxon>
        <taxon>Theaceae</taxon>
        <taxon>Camellia</taxon>
    </lineage>
</organism>
<dbReference type="FunFam" id="1.25.40.10:FF:000361">
    <property type="entry name" value="Pentatricopeptide repeat-containing protein chloroplastic"/>
    <property type="match status" value="1"/>
</dbReference>
<dbReference type="GO" id="GO:0003723">
    <property type="term" value="F:RNA binding"/>
    <property type="evidence" value="ECO:0007669"/>
    <property type="project" value="InterPro"/>
</dbReference>
<dbReference type="AlphaFoldDB" id="A0A4S4D1A7"/>
<evidence type="ECO:0000313" key="5">
    <source>
        <dbReference type="Proteomes" id="UP000306102"/>
    </source>
</evidence>
<keyword evidence="1" id="KW-0677">Repeat</keyword>
<dbReference type="InterPro" id="IPR011990">
    <property type="entry name" value="TPR-like_helical_dom_sf"/>
</dbReference>
<gene>
    <name evidence="4" type="ORF">TEA_022658</name>
</gene>
<dbReference type="Pfam" id="PF13041">
    <property type="entry name" value="PPR_2"/>
    <property type="match status" value="4"/>
</dbReference>
<evidence type="ECO:0000256" key="1">
    <source>
        <dbReference type="ARBA" id="ARBA00022737"/>
    </source>
</evidence>
<dbReference type="PROSITE" id="PS51375">
    <property type="entry name" value="PPR"/>
    <property type="match status" value="7"/>
</dbReference>
<reference evidence="4 5" key="1">
    <citation type="journal article" date="2018" name="Proc. Natl. Acad. Sci. U.S.A.">
        <title>Draft genome sequence of Camellia sinensis var. sinensis provides insights into the evolution of the tea genome and tea quality.</title>
        <authorList>
            <person name="Wei C."/>
            <person name="Yang H."/>
            <person name="Wang S."/>
            <person name="Zhao J."/>
            <person name="Liu C."/>
            <person name="Gao L."/>
            <person name="Xia E."/>
            <person name="Lu Y."/>
            <person name="Tai Y."/>
            <person name="She G."/>
            <person name="Sun J."/>
            <person name="Cao H."/>
            <person name="Tong W."/>
            <person name="Gao Q."/>
            <person name="Li Y."/>
            <person name="Deng W."/>
            <person name="Jiang X."/>
            <person name="Wang W."/>
            <person name="Chen Q."/>
            <person name="Zhang S."/>
            <person name="Li H."/>
            <person name="Wu J."/>
            <person name="Wang P."/>
            <person name="Li P."/>
            <person name="Shi C."/>
            <person name="Zheng F."/>
            <person name="Jian J."/>
            <person name="Huang B."/>
            <person name="Shan D."/>
            <person name="Shi M."/>
            <person name="Fang C."/>
            <person name="Yue Y."/>
            <person name="Li F."/>
            <person name="Li D."/>
            <person name="Wei S."/>
            <person name="Han B."/>
            <person name="Jiang C."/>
            <person name="Yin Y."/>
            <person name="Xia T."/>
            <person name="Zhang Z."/>
            <person name="Bennetzen J.L."/>
            <person name="Zhao S."/>
            <person name="Wan X."/>
        </authorList>
    </citation>
    <scope>NUCLEOTIDE SEQUENCE [LARGE SCALE GENOMIC DNA]</scope>
    <source>
        <strain evidence="5">cv. Shuchazao</strain>
        <tissue evidence="4">Leaf</tissue>
    </source>
</reference>
<feature type="repeat" description="PPR" evidence="3">
    <location>
        <begin position="423"/>
        <end position="457"/>
    </location>
</feature>
<dbReference type="InterPro" id="IPR002885">
    <property type="entry name" value="PPR_rpt"/>
</dbReference>
<dbReference type="PANTHER" id="PTHR47926">
    <property type="entry name" value="PENTATRICOPEPTIDE REPEAT-CONTAINING PROTEIN"/>
    <property type="match status" value="1"/>
</dbReference>
<feature type="repeat" description="PPR" evidence="3">
    <location>
        <begin position="88"/>
        <end position="122"/>
    </location>
</feature>
<dbReference type="STRING" id="542762.A0A4S4D1A7"/>
<dbReference type="FunFam" id="1.25.40.10:FF:000381">
    <property type="entry name" value="Pentatricopeptide repeat-containing protein"/>
    <property type="match status" value="1"/>
</dbReference>
<evidence type="ECO:0000313" key="4">
    <source>
        <dbReference type="EMBL" id="THF96000.1"/>
    </source>
</evidence>
<feature type="repeat" description="PPR" evidence="3">
    <location>
        <begin position="524"/>
        <end position="558"/>
    </location>
</feature>
<name>A0A4S4D1A7_CAMSN</name>
<dbReference type="FunFam" id="1.25.40.10:FF:000958">
    <property type="entry name" value="Pentatricopeptide repeat-containing protein At4g39530"/>
    <property type="match status" value="1"/>
</dbReference>
<comment type="similarity">
    <text evidence="2">Belongs to the PPR family. PCMP-E subfamily.</text>
</comment>
<dbReference type="FunFam" id="1.25.40.10:FF:000366">
    <property type="entry name" value="Pentatricopeptide (PPR) repeat-containing protein"/>
    <property type="match status" value="1"/>
</dbReference>
<dbReference type="FunFam" id="1.25.40.10:FF:000073">
    <property type="entry name" value="Pentatricopeptide repeat-containing protein chloroplastic"/>
    <property type="match status" value="1"/>
</dbReference>
<dbReference type="InterPro" id="IPR046960">
    <property type="entry name" value="PPR_At4g14850-like_plant"/>
</dbReference>
<dbReference type="SUPFAM" id="SSF48452">
    <property type="entry name" value="TPR-like"/>
    <property type="match status" value="1"/>
</dbReference>
<feature type="repeat" description="PPR" evidence="3">
    <location>
        <begin position="322"/>
        <end position="356"/>
    </location>
</feature>
<dbReference type="GO" id="GO:0009451">
    <property type="term" value="P:RNA modification"/>
    <property type="evidence" value="ECO:0007669"/>
    <property type="project" value="InterPro"/>
</dbReference>
<evidence type="ECO:0008006" key="6">
    <source>
        <dbReference type="Google" id="ProtNLM"/>
    </source>
</evidence>
<dbReference type="FunFam" id="1.25.40.10:FF:000031">
    <property type="entry name" value="Pentatricopeptide repeat-containing protein mitochondrial"/>
    <property type="match status" value="1"/>
</dbReference>
<dbReference type="PANTHER" id="PTHR47926:SF527">
    <property type="entry name" value="PENTATRICOPEPTIDE REPEAT-CONTAINING PROTEIN"/>
    <property type="match status" value="1"/>
</dbReference>
<dbReference type="Pfam" id="PF20431">
    <property type="entry name" value="E_motif"/>
    <property type="match status" value="1"/>
</dbReference>
<dbReference type="Pfam" id="PF01535">
    <property type="entry name" value="PPR"/>
    <property type="match status" value="6"/>
</dbReference>
<protein>
    <recommendedName>
        <fullName evidence="6">Pentatricopeptide repeat-containing protein</fullName>
    </recommendedName>
</protein>
<dbReference type="EMBL" id="SDRB02013078">
    <property type="protein sequence ID" value="THF96000.1"/>
    <property type="molecule type" value="Genomic_DNA"/>
</dbReference>
<dbReference type="NCBIfam" id="TIGR00756">
    <property type="entry name" value="PPR"/>
    <property type="match status" value="3"/>
</dbReference>
<accession>A0A4S4D1A7</accession>
<sequence length="851" mass="96355">MRSNFVRGFCQVTVHVKSCRATTTQQAFKLSTLVSPLLPPENPCVPIRRRRNQRHEFAKLLQHPASTNPILHYKTIHGRIVMSGFQFDTFLTNILISTYSKSGCLFNARELFDRMFERNLITWSSIISTYAQHGYNVEALMIFLEFRRSSDEKPNEFILASVIRACTQLGGIEKGTQLHCLVVKTSLDQDVYVGTSLIDFYSKNNEIEQARFVFDDLSMKSAVSWTTIITGYTRSGRSEASLQLFNQMNETDVVPDRYVLCSVLSACSMLKFLEGGKQVHAYALRRGTEMDVSVNNVLIDFYVKCDKVRTGRKLFDQMAVKNVISWTTMISGYMQNSFDWEAMELFMDMNRLGWKPDGFACTSVLTSCGSLEAHEQGRQVHAYAIKANLETDEFVKNGLIDMYMKCNSLTDARRVFDGMDYFNVISYNTMIEGYSRQEKLYEALDLFQEMRLRLLPPSLLTFVSLLGLSASLFTLELSKQIHGLIMKLGVALDVFAGSALIDVYSKCSFVKDARLVFEEINDKDIVVWNAMFFGYAQQLENEEALKLYLELQLSRQKPNEFTYVALITAASNLASLPHGQQFHNQLIKTGLDFDPFVTNAVVDMYAKCGSIEEARKVFDSTTWRDVVCWNSMISTYAQHGEAEKALEMFQEMIKVGIKPNYVTFVGVLSACGHVGLVEDGLRHFDSMSKFGMEAGTEHYACMVSLLSRAGRLNEAKKIIENMPIQPAAIVWRSFLSACRIAGNVELGKYAAEMAISIDRKDSGSYVLLSNIFASKGLWVDVKKIRERMDRNGVVKEAGCSWIELNNEVHVFIARDKAHCKADLIWSILDNLIQHIKGVGYVPDTTTILMND</sequence>
<evidence type="ECO:0000256" key="3">
    <source>
        <dbReference type="PROSITE-ProRule" id="PRU00708"/>
    </source>
</evidence>
<keyword evidence="5" id="KW-1185">Reference proteome</keyword>